<sequence>MFVCAAGLVLLALLERVQGFRSGRQYVLCHAAPVLDHRTLLALALVAAAFLAGVVGAAAAALRGRPVRPGLLVLCMVAALAFVVAADRVDDGGERRAAELAAGPFDEKSCDYAPQVYSATPGWFSLGT</sequence>
<dbReference type="EMBL" id="LAQS01000023">
    <property type="protein sequence ID" value="KKZ72778.1"/>
    <property type="molecule type" value="Genomic_DNA"/>
</dbReference>
<comment type="caution">
    <text evidence="2">The sequence shown here is derived from an EMBL/GenBank/DDBJ whole genome shotgun (WGS) entry which is preliminary data.</text>
</comment>
<dbReference type="AlphaFoldDB" id="A0A2P2GMN8"/>
<evidence type="ECO:0000313" key="3">
    <source>
        <dbReference type="Proteomes" id="UP000265325"/>
    </source>
</evidence>
<evidence type="ECO:0000313" key="2">
    <source>
        <dbReference type="EMBL" id="KKZ72778.1"/>
    </source>
</evidence>
<keyword evidence="1" id="KW-1133">Transmembrane helix</keyword>
<feature type="transmembrane region" description="Helical" evidence="1">
    <location>
        <begin position="43"/>
        <end position="62"/>
    </location>
</feature>
<keyword evidence="3" id="KW-1185">Reference proteome</keyword>
<gene>
    <name evidence="2" type="ORF">VO63_16740</name>
</gene>
<keyword evidence="1" id="KW-0472">Membrane</keyword>
<proteinExistence type="predicted"/>
<accession>A0A2P2GMN8</accession>
<evidence type="ECO:0000256" key="1">
    <source>
        <dbReference type="SAM" id="Phobius"/>
    </source>
</evidence>
<reference evidence="2 3" key="1">
    <citation type="submission" date="2015-05" db="EMBL/GenBank/DDBJ databases">
        <title>Draft Genome assembly of Streptomyces showdoensis.</title>
        <authorList>
            <person name="Thapa K.K."/>
            <person name="Metsa-Ketela M."/>
        </authorList>
    </citation>
    <scope>NUCLEOTIDE SEQUENCE [LARGE SCALE GENOMIC DNA]</scope>
    <source>
        <strain evidence="2 3">ATCC 15227</strain>
    </source>
</reference>
<organism evidence="2 3">
    <name type="scientific">Streptomyces showdoensis</name>
    <dbReference type="NCBI Taxonomy" id="68268"/>
    <lineage>
        <taxon>Bacteria</taxon>
        <taxon>Bacillati</taxon>
        <taxon>Actinomycetota</taxon>
        <taxon>Actinomycetes</taxon>
        <taxon>Kitasatosporales</taxon>
        <taxon>Streptomycetaceae</taxon>
        <taxon>Streptomyces</taxon>
    </lineage>
</organism>
<keyword evidence="1" id="KW-0812">Transmembrane</keyword>
<name>A0A2P2GMN8_STREW</name>
<protein>
    <submittedName>
        <fullName evidence="2">Uncharacterized protein</fullName>
    </submittedName>
</protein>
<feature type="transmembrane region" description="Helical" evidence="1">
    <location>
        <begin position="69"/>
        <end position="86"/>
    </location>
</feature>
<dbReference type="Proteomes" id="UP000265325">
    <property type="component" value="Unassembled WGS sequence"/>
</dbReference>